<accession>A0A9P0ZX77</accession>
<protein>
    <submittedName>
        <fullName evidence="2">Uncharacterized protein</fullName>
    </submittedName>
</protein>
<gene>
    <name evidence="2" type="ORF">CEURO_LOCUS20228</name>
</gene>
<dbReference type="Proteomes" id="UP001152484">
    <property type="component" value="Unassembled WGS sequence"/>
</dbReference>
<reference evidence="2" key="1">
    <citation type="submission" date="2022-07" db="EMBL/GenBank/DDBJ databases">
        <authorList>
            <person name="Macas J."/>
            <person name="Novak P."/>
            <person name="Neumann P."/>
        </authorList>
    </citation>
    <scope>NUCLEOTIDE SEQUENCE</scope>
</reference>
<evidence type="ECO:0000313" key="2">
    <source>
        <dbReference type="EMBL" id="CAH9114005.1"/>
    </source>
</evidence>
<feature type="compositionally biased region" description="Basic and acidic residues" evidence="1">
    <location>
        <begin position="1"/>
        <end position="20"/>
    </location>
</feature>
<proteinExistence type="predicted"/>
<feature type="compositionally biased region" description="Low complexity" evidence="1">
    <location>
        <begin position="41"/>
        <end position="52"/>
    </location>
</feature>
<dbReference type="AlphaFoldDB" id="A0A9P0ZX77"/>
<organism evidence="2 3">
    <name type="scientific">Cuscuta europaea</name>
    <name type="common">European dodder</name>
    <dbReference type="NCBI Taxonomy" id="41803"/>
    <lineage>
        <taxon>Eukaryota</taxon>
        <taxon>Viridiplantae</taxon>
        <taxon>Streptophyta</taxon>
        <taxon>Embryophyta</taxon>
        <taxon>Tracheophyta</taxon>
        <taxon>Spermatophyta</taxon>
        <taxon>Magnoliopsida</taxon>
        <taxon>eudicotyledons</taxon>
        <taxon>Gunneridae</taxon>
        <taxon>Pentapetalae</taxon>
        <taxon>asterids</taxon>
        <taxon>lamiids</taxon>
        <taxon>Solanales</taxon>
        <taxon>Convolvulaceae</taxon>
        <taxon>Cuscuteae</taxon>
        <taxon>Cuscuta</taxon>
        <taxon>Cuscuta subgen. Cuscuta</taxon>
    </lineage>
</organism>
<dbReference type="EMBL" id="CAMAPE010000062">
    <property type="protein sequence ID" value="CAH9114005.1"/>
    <property type="molecule type" value="Genomic_DNA"/>
</dbReference>
<comment type="caution">
    <text evidence="2">The sequence shown here is derived from an EMBL/GenBank/DDBJ whole genome shotgun (WGS) entry which is preliminary data.</text>
</comment>
<evidence type="ECO:0000313" key="3">
    <source>
        <dbReference type="Proteomes" id="UP001152484"/>
    </source>
</evidence>
<sequence>MNNRAAKERRATTSGDEQRQRQTVASGVEWQRSQDEQRWPAASSEQATASSSGRRRALFRSDGEIEARYSHICNAGGRTCGSGDWWWSVVDLARSTTAEARSAAAAISEADGGKRRPSADEGPVAVDGGPAFCQQQCVFQTSGVFLSNYK</sequence>
<keyword evidence="3" id="KW-1185">Reference proteome</keyword>
<feature type="region of interest" description="Disordered" evidence="1">
    <location>
        <begin position="1"/>
        <end position="57"/>
    </location>
</feature>
<evidence type="ECO:0000256" key="1">
    <source>
        <dbReference type="SAM" id="MobiDB-lite"/>
    </source>
</evidence>
<name>A0A9P0ZX77_CUSEU</name>